<dbReference type="InterPro" id="IPR050836">
    <property type="entry name" value="SDS22/Internalin_LRR"/>
</dbReference>
<dbReference type="InterPro" id="IPR032675">
    <property type="entry name" value="LRR_dom_sf"/>
</dbReference>
<dbReference type="InterPro" id="IPR003591">
    <property type="entry name" value="Leu-rich_rpt_typical-subtyp"/>
</dbReference>
<evidence type="ECO:0000313" key="4">
    <source>
        <dbReference type="Proteomes" id="UP001057375"/>
    </source>
</evidence>
<keyword evidence="2" id="KW-0677">Repeat</keyword>
<proteinExistence type="predicted"/>
<evidence type="ECO:0000256" key="2">
    <source>
        <dbReference type="ARBA" id="ARBA00022737"/>
    </source>
</evidence>
<gene>
    <name evidence="3" type="ORF">ADUPG1_008880</name>
</gene>
<dbReference type="EMBL" id="BQXS01011068">
    <property type="protein sequence ID" value="GKT35795.1"/>
    <property type="molecule type" value="Genomic_DNA"/>
</dbReference>
<organism evidence="3 4">
    <name type="scientific">Aduncisulcus paluster</name>
    <dbReference type="NCBI Taxonomy" id="2918883"/>
    <lineage>
        <taxon>Eukaryota</taxon>
        <taxon>Metamonada</taxon>
        <taxon>Carpediemonas-like organisms</taxon>
        <taxon>Aduncisulcus</taxon>
    </lineage>
</organism>
<dbReference type="PANTHER" id="PTHR46652">
    <property type="entry name" value="LEUCINE-RICH REPEAT AND IQ DOMAIN-CONTAINING PROTEIN 1-RELATED"/>
    <property type="match status" value="1"/>
</dbReference>
<dbReference type="SMART" id="SM00369">
    <property type="entry name" value="LRR_TYP"/>
    <property type="match status" value="5"/>
</dbReference>
<keyword evidence="1" id="KW-0433">Leucine-rich repeat</keyword>
<evidence type="ECO:0000313" key="3">
    <source>
        <dbReference type="EMBL" id="GKT35795.1"/>
    </source>
</evidence>
<dbReference type="PANTHER" id="PTHR46652:SF3">
    <property type="entry name" value="LEUCINE-RICH REPEAT-CONTAINING PROTEIN 9"/>
    <property type="match status" value="1"/>
</dbReference>
<dbReference type="SUPFAM" id="SSF52058">
    <property type="entry name" value="L domain-like"/>
    <property type="match status" value="4"/>
</dbReference>
<keyword evidence="4" id="KW-1185">Reference proteome</keyword>
<evidence type="ECO:0008006" key="5">
    <source>
        <dbReference type="Google" id="ProtNLM"/>
    </source>
</evidence>
<dbReference type="SMART" id="SM00365">
    <property type="entry name" value="LRR_SD22"/>
    <property type="match status" value="8"/>
</dbReference>
<dbReference type="InterPro" id="IPR025875">
    <property type="entry name" value="Leu-rich_rpt_4"/>
</dbReference>
<name>A0ABQ5KTK6_9EUKA</name>
<dbReference type="Proteomes" id="UP001057375">
    <property type="component" value="Unassembled WGS sequence"/>
</dbReference>
<feature type="non-terminal residue" evidence="3">
    <location>
        <position position="1321"/>
    </location>
</feature>
<dbReference type="PROSITE" id="PS51450">
    <property type="entry name" value="LRR"/>
    <property type="match status" value="5"/>
</dbReference>
<evidence type="ECO:0000256" key="1">
    <source>
        <dbReference type="ARBA" id="ARBA00022614"/>
    </source>
</evidence>
<dbReference type="Pfam" id="PF12799">
    <property type="entry name" value="LRR_4"/>
    <property type="match status" value="1"/>
</dbReference>
<dbReference type="InterPro" id="IPR001611">
    <property type="entry name" value="Leu-rich_rpt"/>
</dbReference>
<accession>A0ABQ5KTK6</accession>
<reference evidence="3" key="1">
    <citation type="submission" date="2022-03" db="EMBL/GenBank/DDBJ databases">
        <title>Draft genome sequence of Aduncisulcus paluster, a free-living microaerophilic Fornicata.</title>
        <authorList>
            <person name="Yuyama I."/>
            <person name="Kume K."/>
            <person name="Tamura T."/>
            <person name="Inagaki Y."/>
            <person name="Hashimoto T."/>
        </authorList>
    </citation>
    <scope>NUCLEOTIDE SEQUENCE</scope>
    <source>
        <strain evidence="3">NY0171</strain>
    </source>
</reference>
<dbReference type="Gene3D" id="3.80.10.10">
    <property type="entry name" value="Ribonuclease Inhibitor"/>
    <property type="match status" value="7"/>
</dbReference>
<sequence length="1321" mass="142618">HCDDLTSDDLQDLTSLNTYFVDSFAGLGGATNLTTLYVSNTSSVSKQMGTSDIEQLPTSLETLTLNNIDIAPNTDFSRLTSLRALYLTVGDVSSGDYWATQLSSLSPLFDSDNNYDVTVQGMFPASLTTLSVAGRTSVTFPAFFTSLALSDGSALPALTTLDLSGTNVVDLSPLPATVTSLNLTKKMIEDDDDNYYPHNYRDLTSIPSTVTELIVGSMALIHLDFIDNLPNLVHLEILNCNMTDFSKLSQVKETLEYFRVNNCQIYGDFTVLSELDNLTFLELSEVDVFFPYYPDLSSLTKLTHLDLHDFYVVESDDWDVSWISSLPPLEYLDLVSADITNFYVTALNTENLNVLKIDFNVDDDTFLSDATNMESLAYRYKSDCSVIPDMSNMSKLRELTFGCTSLDSSMRTTISELTSLESLIFNNLPESVDISFVSSLSSLKTLDIYGSGLTDATIPSLPSLEYLNLPYSSTLTAVPDLSTVPKLRIFSWNAESITDFSNLSTSSTLLSIVFPWYISISGISDASDITSFSSIFSSLTGLTDITINVDFGDDFSSSLFDLGSATDLRYLKATGSWSDMSEAVLPPNLRILNLKNINFTTGPNLSSLTSIEVLDFGNSSNLSDISFLATESCYSIKKLSIRRSSIVDISPLSKMTSLEYLDLYSSDIINISPLSSLVSLKHLNLSGGAISNVSPLSSLVSLKYLDLASNNISDVSPLSSLELLTYLYITGNAVEDASSLSSLTSLAFFFISENSISDISFISSMTELLWLDVSDNNISSLVGSIESLKNLVIFAAYNNVISDISFVPFLESLLYLFMSSNQIEDLSPLSSLPNLFYCGLEGNKISDVSPLFDISNSCSFGYIYLSFNRICYGNESEDTLIALFNLENIDISFGYQTCICSSLDPDSDSTIAAISEGLVCSETAPSSETWAVTCMSDSYYTYSDSDTFTCTRSADCSGGCGYGSECRANSDGTHSCASVVPDVALHGCVSDMIDAADKVAVGDGTYKFGVASLKNISASTSLICPSSSVSSLAGLEHIGSMTAINVSSNSIANISPLTTLSALTSIDVHSNQISDVSVLINENGSTTPLPPDVLLSLNISDNLICDIADVNSELASYFTNSSFSLESSESEQTCMCSPDPDFSENEICFDVTGFDDLWSMNCWNGYYYDEGLGSCVEATSASDIEICDECEQNDRMISVLKEDASTITCECVDGLTGDDCSIQILPVDIPDENLKNAICTQLGYSSTSDCTLNTVTILELTTLSVSNVDSFEGLSSATNLLSLSVDGTATSGLEIGNTSMSDLPTSLELLSLANISLASDL</sequence>
<feature type="non-terminal residue" evidence="3">
    <location>
        <position position="1"/>
    </location>
</feature>
<protein>
    <recommendedName>
        <fullName evidence="5">EGF-like domain-containing protein</fullName>
    </recommendedName>
</protein>
<comment type="caution">
    <text evidence="3">The sequence shown here is derived from an EMBL/GenBank/DDBJ whole genome shotgun (WGS) entry which is preliminary data.</text>
</comment>